<dbReference type="GeneID" id="6008646"/>
<comment type="caution">
    <text evidence="2">The sequence shown here is derived from an EMBL/GenBank/DDBJ whole genome shotgun (WGS) entry which is preliminary data.</text>
</comment>
<evidence type="ECO:0000313" key="2">
    <source>
        <dbReference type="EMBL" id="EAU89535.1"/>
    </source>
</evidence>
<dbReference type="AlphaFoldDB" id="A8NBG4"/>
<keyword evidence="1" id="KW-0472">Membrane</keyword>
<proteinExistence type="predicted"/>
<dbReference type="EMBL" id="AACS02000009">
    <property type="protein sequence ID" value="EAU89535.1"/>
    <property type="molecule type" value="Genomic_DNA"/>
</dbReference>
<dbReference type="KEGG" id="cci:CC1G_02424"/>
<dbReference type="OrthoDB" id="3191568at2759"/>
<feature type="transmembrane region" description="Helical" evidence="1">
    <location>
        <begin position="174"/>
        <end position="196"/>
    </location>
</feature>
<dbReference type="VEuPathDB" id="FungiDB:CC1G_02424"/>
<evidence type="ECO:0000313" key="3">
    <source>
        <dbReference type="Proteomes" id="UP000001861"/>
    </source>
</evidence>
<keyword evidence="1" id="KW-0812">Transmembrane</keyword>
<evidence type="ECO:0000256" key="1">
    <source>
        <dbReference type="SAM" id="Phobius"/>
    </source>
</evidence>
<reference evidence="2 3" key="1">
    <citation type="journal article" date="2010" name="Proc. Natl. Acad. Sci. U.S.A.">
        <title>Insights into evolution of multicellular fungi from the assembled chromosomes of the mushroom Coprinopsis cinerea (Coprinus cinereus).</title>
        <authorList>
            <person name="Stajich J.E."/>
            <person name="Wilke S.K."/>
            <person name="Ahren D."/>
            <person name="Au C.H."/>
            <person name="Birren B.W."/>
            <person name="Borodovsky M."/>
            <person name="Burns C."/>
            <person name="Canback B."/>
            <person name="Casselton L.A."/>
            <person name="Cheng C.K."/>
            <person name="Deng J."/>
            <person name="Dietrich F.S."/>
            <person name="Fargo D.C."/>
            <person name="Farman M.L."/>
            <person name="Gathman A.C."/>
            <person name="Goldberg J."/>
            <person name="Guigo R."/>
            <person name="Hoegger P.J."/>
            <person name="Hooker J.B."/>
            <person name="Huggins A."/>
            <person name="James T.Y."/>
            <person name="Kamada T."/>
            <person name="Kilaru S."/>
            <person name="Kodira C."/>
            <person name="Kues U."/>
            <person name="Kupfer D."/>
            <person name="Kwan H.S."/>
            <person name="Lomsadze A."/>
            <person name="Li W."/>
            <person name="Lilly W.W."/>
            <person name="Ma L.J."/>
            <person name="Mackey A.J."/>
            <person name="Manning G."/>
            <person name="Martin F."/>
            <person name="Muraguchi H."/>
            <person name="Natvig D.O."/>
            <person name="Palmerini H."/>
            <person name="Ramesh M.A."/>
            <person name="Rehmeyer C.J."/>
            <person name="Roe B.A."/>
            <person name="Shenoy N."/>
            <person name="Stanke M."/>
            <person name="Ter-Hovhannisyan V."/>
            <person name="Tunlid A."/>
            <person name="Velagapudi R."/>
            <person name="Vision T.J."/>
            <person name="Zeng Q."/>
            <person name="Zolan M.E."/>
            <person name="Pukkila P.J."/>
        </authorList>
    </citation>
    <scope>NUCLEOTIDE SEQUENCE [LARGE SCALE GENOMIC DNA]</scope>
    <source>
        <strain evidence="3">Okayama-7 / 130 / ATCC MYA-4618 / FGSC 9003</strain>
    </source>
</reference>
<name>A8NBG4_COPC7</name>
<protein>
    <submittedName>
        <fullName evidence="2">Uncharacterized protein</fullName>
    </submittedName>
</protein>
<dbReference type="InParanoid" id="A8NBG4"/>
<keyword evidence="1" id="KW-1133">Transmembrane helix</keyword>
<dbReference type="Proteomes" id="UP000001861">
    <property type="component" value="Unassembled WGS sequence"/>
</dbReference>
<sequence length="198" mass="21668">MSVLNPYANWGTGSNSSNIPSIQGALPHVDFSGRSEPKWVTFTFAPQSGTDVLNSTVIDQERRARFYITTSIQNGIRTTIISDSGRQPAARIEWQGQPIIELRTHSNSIPRQYASQFVQVAPDGRSKTMVVNNKHFQWTQIPQEGVIRWNNISYNPSEPVGALYRTQGVVSLSIAPSAVALGLLDIGILVAILFSASG</sequence>
<accession>A8NBG4</accession>
<dbReference type="RefSeq" id="XP_001832162.1">
    <property type="nucleotide sequence ID" value="XM_001832110.1"/>
</dbReference>
<gene>
    <name evidence="2" type="ORF">CC1G_02424</name>
</gene>
<keyword evidence="3" id="KW-1185">Reference proteome</keyword>
<organism evidence="2 3">
    <name type="scientific">Coprinopsis cinerea (strain Okayama-7 / 130 / ATCC MYA-4618 / FGSC 9003)</name>
    <name type="common">Inky cap fungus</name>
    <name type="synonym">Hormographiella aspergillata</name>
    <dbReference type="NCBI Taxonomy" id="240176"/>
    <lineage>
        <taxon>Eukaryota</taxon>
        <taxon>Fungi</taxon>
        <taxon>Dikarya</taxon>
        <taxon>Basidiomycota</taxon>
        <taxon>Agaricomycotina</taxon>
        <taxon>Agaricomycetes</taxon>
        <taxon>Agaricomycetidae</taxon>
        <taxon>Agaricales</taxon>
        <taxon>Agaricineae</taxon>
        <taxon>Psathyrellaceae</taxon>
        <taxon>Coprinopsis</taxon>
    </lineage>
</organism>